<evidence type="ECO:0000259" key="1">
    <source>
        <dbReference type="Pfam" id="PF03413"/>
    </source>
</evidence>
<sequence length="105" mass="11599">MNWKTLLLGAAAGFAAGYAAKQKIDETGGPSPERVLENVKAAVKKDGKIYGSWIVMKPENYEKFNLDYQVYKGGITRHANGKREQFEFVADASTGTILELTQKND</sequence>
<dbReference type="InterPro" id="IPR025711">
    <property type="entry name" value="PepSY"/>
</dbReference>
<dbReference type="EMBL" id="QVTD01000002">
    <property type="protein sequence ID" value="RFU66261.1"/>
    <property type="molecule type" value="Genomic_DNA"/>
</dbReference>
<proteinExistence type="predicted"/>
<dbReference type="AlphaFoldDB" id="A0A372LJG3"/>
<accession>A0A372LJG3</accession>
<name>A0A372LJG3_9BACI</name>
<organism evidence="2 3">
    <name type="scientific">Peribacillus glennii</name>
    <dbReference type="NCBI Taxonomy" id="2303991"/>
    <lineage>
        <taxon>Bacteria</taxon>
        <taxon>Bacillati</taxon>
        <taxon>Bacillota</taxon>
        <taxon>Bacilli</taxon>
        <taxon>Bacillales</taxon>
        <taxon>Bacillaceae</taxon>
        <taxon>Peribacillus</taxon>
    </lineage>
</organism>
<reference evidence="2 3" key="1">
    <citation type="submission" date="2018-08" db="EMBL/GenBank/DDBJ databases">
        <title>Bacillus chawlae sp. nov., Bacillus glennii sp. nov., and Bacillus saganii sp. nov. Isolated from the Vehicle Assembly Building at Kennedy Space Center where the Viking Spacecraft were Assembled.</title>
        <authorList>
            <person name="Seuylemezian A."/>
            <person name="Vaishampayan P."/>
        </authorList>
    </citation>
    <scope>NUCLEOTIDE SEQUENCE [LARGE SCALE GENOMIC DNA]</scope>
    <source>
        <strain evidence="2 3">V44-8</strain>
    </source>
</reference>
<dbReference type="Proteomes" id="UP000262939">
    <property type="component" value="Unassembled WGS sequence"/>
</dbReference>
<evidence type="ECO:0000313" key="2">
    <source>
        <dbReference type="EMBL" id="RFU66261.1"/>
    </source>
</evidence>
<evidence type="ECO:0000313" key="3">
    <source>
        <dbReference type="Proteomes" id="UP000262939"/>
    </source>
</evidence>
<dbReference type="RefSeq" id="WP_117320784.1">
    <property type="nucleotide sequence ID" value="NZ_QVTD01000002.1"/>
</dbReference>
<gene>
    <name evidence="2" type="ORF">D0466_01405</name>
</gene>
<dbReference type="Pfam" id="PF03413">
    <property type="entry name" value="PepSY"/>
    <property type="match status" value="1"/>
</dbReference>
<comment type="caution">
    <text evidence="2">The sequence shown here is derived from an EMBL/GenBank/DDBJ whole genome shotgun (WGS) entry which is preliminary data.</text>
</comment>
<feature type="domain" description="PepSY" evidence="1">
    <location>
        <begin position="31"/>
        <end position="99"/>
    </location>
</feature>
<dbReference type="OrthoDB" id="2989832at2"/>
<protein>
    <recommendedName>
        <fullName evidence="1">PepSY domain-containing protein</fullName>
    </recommendedName>
</protein>
<keyword evidence="3" id="KW-1185">Reference proteome</keyword>